<proteinExistence type="predicted"/>
<dbReference type="Proteomes" id="UP001497472">
    <property type="component" value="Unassembled WGS sequence"/>
</dbReference>
<dbReference type="AlphaFoldDB" id="A0AAV1JRX6"/>
<comment type="caution">
    <text evidence="1">The sequence shown here is derived from an EMBL/GenBank/DDBJ whole genome shotgun (WGS) entry which is preliminary data.</text>
</comment>
<keyword evidence="2" id="KW-1185">Reference proteome</keyword>
<dbReference type="EMBL" id="CAVLEF010000122">
    <property type="protein sequence ID" value="CAK1551387.1"/>
    <property type="molecule type" value="Genomic_DNA"/>
</dbReference>
<gene>
    <name evidence="1" type="ORF">LNINA_LOCUS10530</name>
</gene>
<name>A0AAV1JRX6_9NEOP</name>
<protein>
    <submittedName>
        <fullName evidence="1">Uncharacterized protein</fullName>
    </submittedName>
</protein>
<accession>A0AAV1JRX6</accession>
<organism evidence="1 2">
    <name type="scientific">Leptosia nina</name>
    <dbReference type="NCBI Taxonomy" id="320188"/>
    <lineage>
        <taxon>Eukaryota</taxon>
        <taxon>Metazoa</taxon>
        <taxon>Ecdysozoa</taxon>
        <taxon>Arthropoda</taxon>
        <taxon>Hexapoda</taxon>
        <taxon>Insecta</taxon>
        <taxon>Pterygota</taxon>
        <taxon>Neoptera</taxon>
        <taxon>Endopterygota</taxon>
        <taxon>Lepidoptera</taxon>
        <taxon>Glossata</taxon>
        <taxon>Ditrysia</taxon>
        <taxon>Papilionoidea</taxon>
        <taxon>Pieridae</taxon>
        <taxon>Pierinae</taxon>
        <taxon>Leptosia</taxon>
    </lineage>
</organism>
<reference evidence="1 2" key="1">
    <citation type="submission" date="2023-11" db="EMBL/GenBank/DDBJ databases">
        <authorList>
            <person name="Okamura Y."/>
        </authorList>
    </citation>
    <scope>NUCLEOTIDE SEQUENCE [LARGE SCALE GENOMIC DNA]</scope>
</reference>
<evidence type="ECO:0000313" key="1">
    <source>
        <dbReference type="EMBL" id="CAK1551387.1"/>
    </source>
</evidence>
<sequence>MRPEQLRLGEVAPAQSELEKPKALAQIAPRIVPLSDITRVPRREDVSNVTNNASLDLLRARALNINHSTNGYRVHI</sequence>
<evidence type="ECO:0000313" key="2">
    <source>
        <dbReference type="Proteomes" id="UP001497472"/>
    </source>
</evidence>